<dbReference type="Proteomes" id="UP000448877">
    <property type="component" value="Unassembled WGS sequence"/>
</dbReference>
<evidence type="ECO:0000313" key="1">
    <source>
        <dbReference type="EMBL" id="KAA5411743.1"/>
    </source>
</evidence>
<comment type="caution">
    <text evidence="1">The sequence shown here is derived from an EMBL/GenBank/DDBJ whole genome shotgun (WGS) entry which is preliminary data.</text>
</comment>
<dbReference type="RefSeq" id="WP_149920761.1">
    <property type="nucleotide sequence ID" value="NZ_CP081903.1"/>
</dbReference>
<organism evidence="1 2">
    <name type="scientific">Bacteroides cellulosilyticus</name>
    <dbReference type="NCBI Taxonomy" id="246787"/>
    <lineage>
        <taxon>Bacteria</taxon>
        <taxon>Pseudomonadati</taxon>
        <taxon>Bacteroidota</taxon>
        <taxon>Bacteroidia</taxon>
        <taxon>Bacteroidales</taxon>
        <taxon>Bacteroidaceae</taxon>
        <taxon>Bacteroides</taxon>
    </lineage>
</organism>
<sequence>MKKLFCILLCYCSLCQAQEYADYKLSDYKLPDIKRSSLDFKLNSDGSFATHETSDNTVYYDIKGAIDATFNRYCTTRKFIGDQSARIYFAGFKNNSTRDENGENYKQSNLNTEISYVNDSRFYIRPNTWFWFVGGDVSFTYYQNKAKDTEKELGIFIRPKLGLGWGRIERVQDARQAVYLLDKFSDYGLMKKHLSNEEVNRFAQLISTVKNKRFLDSRLHLIDEITTVDSFLIANDYIRKEGAKYFTTLYDYWLYGDLHQRKSGFEVGLEGMPEYNYYTCSNFNQKNHEPGITVSLSAEYEKPINLRWQHSASLNFMFLYMHNTFEADYADKTVYEQSLEHLQTTYTLGYYPNSRTYASLGVYNICHFANNHKLLKHFFDSGFRGKAYYYFSPQFRLEASAEIGYQVTNKEAGPDRWEGTYMLTLNYSFF</sequence>
<evidence type="ECO:0000313" key="2">
    <source>
        <dbReference type="Proteomes" id="UP000448877"/>
    </source>
</evidence>
<protein>
    <submittedName>
        <fullName evidence="1">Uncharacterized protein</fullName>
    </submittedName>
</protein>
<reference evidence="1 2" key="1">
    <citation type="journal article" date="2019" name="Nat. Med.">
        <title>A library of human gut bacterial isolates paired with longitudinal multiomics data enables mechanistic microbiome research.</title>
        <authorList>
            <person name="Poyet M."/>
            <person name="Groussin M."/>
            <person name="Gibbons S.M."/>
            <person name="Avila-Pacheco J."/>
            <person name="Jiang X."/>
            <person name="Kearney S.M."/>
            <person name="Perrotta A.R."/>
            <person name="Berdy B."/>
            <person name="Zhao S."/>
            <person name="Lieberman T.D."/>
            <person name="Swanson P.K."/>
            <person name="Smith M."/>
            <person name="Roesemann S."/>
            <person name="Alexander J.E."/>
            <person name="Rich S.A."/>
            <person name="Livny J."/>
            <person name="Vlamakis H."/>
            <person name="Clish C."/>
            <person name="Bullock K."/>
            <person name="Deik A."/>
            <person name="Scott J."/>
            <person name="Pierce K.A."/>
            <person name="Xavier R.J."/>
            <person name="Alm E.J."/>
        </authorList>
    </citation>
    <scope>NUCLEOTIDE SEQUENCE [LARGE SCALE GENOMIC DNA]</scope>
    <source>
        <strain evidence="1 2">BIOML-A6</strain>
    </source>
</reference>
<name>A0A642PPS9_9BACE</name>
<dbReference type="EMBL" id="VVYV01000099">
    <property type="protein sequence ID" value="KAA5411743.1"/>
    <property type="molecule type" value="Genomic_DNA"/>
</dbReference>
<proteinExistence type="predicted"/>
<accession>A0A642PPS9</accession>
<dbReference type="AlphaFoldDB" id="A0A642PPS9"/>
<gene>
    <name evidence="1" type="ORF">F2Y81_28195</name>
</gene>